<feature type="region of interest" description="Disordered" evidence="1">
    <location>
        <begin position="1423"/>
        <end position="1462"/>
    </location>
</feature>
<evidence type="ECO:0000256" key="1">
    <source>
        <dbReference type="SAM" id="MobiDB-lite"/>
    </source>
</evidence>
<feature type="region of interest" description="Disordered" evidence="1">
    <location>
        <begin position="415"/>
        <end position="453"/>
    </location>
</feature>
<gene>
    <name evidence="2" type="ORF">BSAL_29000</name>
</gene>
<organism evidence="2 3">
    <name type="scientific">Bodo saltans</name>
    <name type="common">Flagellated protozoan</name>
    <dbReference type="NCBI Taxonomy" id="75058"/>
    <lineage>
        <taxon>Eukaryota</taxon>
        <taxon>Discoba</taxon>
        <taxon>Euglenozoa</taxon>
        <taxon>Kinetoplastea</taxon>
        <taxon>Metakinetoplastina</taxon>
        <taxon>Eubodonida</taxon>
        <taxon>Bodonidae</taxon>
        <taxon>Bodo</taxon>
    </lineage>
</organism>
<feature type="region of interest" description="Disordered" evidence="1">
    <location>
        <begin position="807"/>
        <end position="826"/>
    </location>
</feature>
<feature type="compositionally biased region" description="Polar residues" evidence="1">
    <location>
        <begin position="841"/>
        <end position="850"/>
    </location>
</feature>
<feature type="compositionally biased region" description="Polar residues" evidence="1">
    <location>
        <begin position="812"/>
        <end position="826"/>
    </location>
</feature>
<feature type="compositionally biased region" description="Low complexity" evidence="1">
    <location>
        <begin position="1021"/>
        <end position="1052"/>
    </location>
</feature>
<feature type="compositionally biased region" description="Low complexity" evidence="1">
    <location>
        <begin position="665"/>
        <end position="675"/>
    </location>
</feature>
<feature type="compositionally biased region" description="Gly residues" evidence="1">
    <location>
        <begin position="725"/>
        <end position="742"/>
    </location>
</feature>
<evidence type="ECO:0000313" key="3">
    <source>
        <dbReference type="Proteomes" id="UP000051952"/>
    </source>
</evidence>
<evidence type="ECO:0000313" key="2">
    <source>
        <dbReference type="EMBL" id="CUG90863.1"/>
    </source>
</evidence>
<feature type="region of interest" description="Disordered" evidence="1">
    <location>
        <begin position="1017"/>
        <end position="1052"/>
    </location>
</feature>
<feature type="region of interest" description="Disordered" evidence="1">
    <location>
        <begin position="841"/>
        <end position="887"/>
    </location>
</feature>
<feature type="compositionally biased region" description="Polar residues" evidence="1">
    <location>
        <begin position="141"/>
        <end position="155"/>
    </location>
</feature>
<feature type="compositionally biased region" description="Low complexity" evidence="1">
    <location>
        <begin position="851"/>
        <end position="881"/>
    </location>
</feature>
<feature type="compositionally biased region" description="Gly residues" evidence="1">
    <location>
        <begin position="415"/>
        <end position="430"/>
    </location>
</feature>
<feature type="compositionally biased region" description="Polar residues" evidence="1">
    <location>
        <begin position="1350"/>
        <end position="1380"/>
    </location>
</feature>
<reference evidence="3" key="1">
    <citation type="submission" date="2015-09" db="EMBL/GenBank/DDBJ databases">
        <authorList>
            <consortium name="Pathogen Informatics"/>
        </authorList>
    </citation>
    <scope>NUCLEOTIDE SEQUENCE [LARGE SCALE GENOMIC DNA]</scope>
    <source>
        <strain evidence="3">Lake Konstanz</strain>
    </source>
</reference>
<feature type="compositionally biased region" description="Basic and acidic residues" evidence="1">
    <location>
        <begin position="1271"/>
        <end position="1281"/>
    </location>
</feature>
<feature type="compositionally biased region" description="Basic residues" evidence="1">
    <location>
        <begin position="1213"/>
        <end position="1225"/>
    </location>
</feature>
<protein>
    <submittedName>
        <fullName evidence="2">Uncharacterized protein</fullName>
    </submittedName>
</protein>
<feature type="region of interest" description="Disordered" evidence="1">
    <location>
        <begin position="141"/>
        <end position="170"/>
    </location>
</feature>
<feature type="compositionally biased region" description="Polar residues" evidence="1">
    <location>
        <begin position="266"/>
        <end position="278"/>
    </location>
</feature>
<name>A0A0S4JH65_BODSA</name>
<proteinExistence type="predicted"/>
<dbReference type="Proteomes" id="UP000051952">
    <property type="component" value="Unassembled WGS sequence"/>
</dbReference>
<feature type="region of interest" description="Disordered" evidence="1">
    <location>
        <begin position="501"/>
        <end position="524"/>
    </location>
</feature>
<feature type="region of interest" description="Disordered" evidence="1">
    <location>
        <begin position="259"/>
        <end position="287"/>
    </location>
</feature>
<feature type="compositionally biased region" description="Basic residues" evidence="1">
    <location>
        <begin position="752"/>
        <end position="764"/>
    </location>
</feature>
<keyword evidence="3" id="KW-1185">Reference proteome</keyword>
<feature type="region of interest" description="Disordered" evidence="1">
    <location>
        <begin position="1180"/>
        <end position="1403"/>
    </location>
</feature>
<feature type="compositionally biased region" description="Basic and acidic residues" evidence="1">
    <location>
        <begin position="1247"/>
        <end position="1260"/>
    </location>
</feature>
<dbReference type="VEuPathDB" id="TriTrypDB:BSAL_29000"/>
<sequence>MDPLLQSLQSRILPEDIALFSDGSIKALSVNEVLAITHAIDHQLSMMKRGVMGTDIVGFVAHLLSTGHLDPTTFPRSPTALELQLCRKLARIEDSDIVTQLQILRMLDAFRTLVVLFQRNLMGVIGEELARGGRGGGFANSNKHGAMGISNTSPMKSSKNNKNSSGGGGDGGALAEDVAARIDLTSDVCASAAALTDDTLFASAYGGMIPTYVLYQLAERYGLDARSCFHPYSAVSLLPTTDDAVIALRDLKAKEEEQRQRLAAGNNKSASVNQQASQRSDDDESTVEFLNTSAGGTTATAAAAVSAAAATAEQNRRKASNAVQKNIVVPVEFISPVVLTDTFTPLDKKLLRVFTDTFGAFDPNDPHNQFGLSSDLVDGHYLLILPVQKFAQVLRISLVRASKVIQNALEGVVGLGRGGGNNNGGSGGLSVGSASTRRKSLRHPTTENLSTAGGDEMEDLFGVWGADSIDGGGGGSVGLRSLSPMPGQMGKKMSFISEAVTSTRTPPPPALNPNNSSNLATSQRGDGVPYGAAEALPSPFHVVLLRGYLRFPEFELVIRYLNQDSSGAADPAKSRKEAQQVLVDELVARNSNAQLSSAKGSSSLATAASPQQTELARQLSAAARRQRGVFAPSGQDEQMLIDAQASFIEKALFNLDGSLRLTLNTNNSNNNATLAKRSGRSLRGTDITSPNNEVDAADRKFPTMTANNGQDPSGGAAVVSPTVGGNSGVGGGSEIGMQQLGGGDRRQSTFTRSKKGSHHEHSHQHSPSSPTASTTGGGGAPLHGWAIHDHPAERLAVKPMNGKDVNRLRKSFVSSPGRTTHSYTTNTEATISAVLNNAATDSSRGNGLAQNTTGGSSNAGSSNNNNGGVGGPSSQANNNNAVGGGSGASVLQRRVVSPRQRQLMEVLNLEKMAEVMDRIPEDPLGLFTNSLLGGGANGGVAVSSGQPGVSNTGAGQVGQTLLSPHSGGAGGVPASHLSIAALLQHTDSSVNGAYFGGGGGTGSMNTQQTGGAIFAMELDPSGGSSKRSGGIRSTTKAGGAAAARNHQQQQQEGGLLLSPTLLGASRHQRLLSSSGNEDELSVSQNLYDVTVCAPEAAVPLNAGGGDSAAGGGAAAAFDLNGNTASNAGAGGSSRSHHRTVPLRSNGIHAQGWRSVHYIPKLQNDSISDYCDSVKRSGGGFGERGRLLPSSDMQAAGSGSDAEEHHDGGEPVVKAKRKRHHRKAHHSNPTVPIDEHLNELLSEAAPKPTKERRIARPKNDPSSEQQPQGELQHFEEKEEQRQKHQPHHRDRTNIAEASAPRRLPPAPASPRLAKDPDLAESAPHRVPVPPAPRRPAGHQPQQPATARRPNESSSLAASTAKSHNTTSSSKSARQPTASTQSVPPPPRGFMAVMDNSRQPHGGTMLSFIPPALAMDVVRSIDLRSTFPNSPGGGGQRQSVRGSLLEPLGQGARGTQVPLQEARDPLHEAAMARSREQMGKLRFTS</sequence>
<dbReference type="EMBL" id="CYKH01001869">
    <property type="protein sequence ID" value="CUG90863.1"/>
    <property type="molecule type" value="Genomic_DNA"/>
</dbReference>
<feature type="compositionally biased region" description="Low complexity" evidence="1">
    <location>
        <begin position="765"/>
        <end position="774"/>
    </location>
</feature>
<accession>A0A0S4JH65</accession>
<feature type="region of interest" description="Disordered" evidence="1">
    <location>
        <begin position="665"/>
        <end position="785"/>
    </location>
</feature>